<comment type="caution">
    <text evidence="1">The sequence shown here is derived from an EMBL/GenBank/DDBJ whole genome shotgun (WGS) entry which is preliminary data.</text>
</comment>
<organism evidence="1 2">
    <name type="scientific">Edaphobacter dinghuensis</name>
    <dbReference type="NCBI Taxonomy" id="1560005"/>
    <lineage>
        <taxon>Bacteria</taxon>
        <taxon>Pseudomonadati</taxon>
        <taxon>Acidobacteriota</taxon>
        <taxon>Terriglobia</taxon>
        <taxon>Terriglobales</taxon>
        <taxon>Acidobacteriaceae</taxon>
        <taxon>Edaphobacter</taxon>
    </lineage>
</organism>
<evidence type="ECO:0000313" key="2">
    <source>
        <dbReference type="Proteomes" id="UP000647241"/>
    </source>
</evidence>
<reference evidence="1" key="1">
    <citation type="journal article" date="2014" name="Int. J. Syst. Evol. Microbiol.">
        <title>Complete genome sequence of Corynebacterium casei LMG S-19264T (=DSM 44701T), isolated from a smear-ripened cheese.</title>
        <authorList>
            <consortium name="US DOE Joint Genome Institute (JGI-PGF)"/>
            <person name="Walter F."/>
            <person name="Albersmeier A."/>
            <person name="Kalinowski J."/>
            <person name="Ruckert C."/>
        </authorList>
    </citation>
    <scope>NUCLEOTIDE SEQUENCE</scope>
    <source>
        <strain evidence="1">CGMCC 1.12997</strain>
    </source>
</reference>
<proteinExistence type="predicted"/>
<sequence length="66" mass="7658">MYYKQIRLLSIPLILHGHPFVSAFIDTRGEAASILLLLKRHLHEKRAEPVTCYQLEDKLRTDPDDA</sequence>
<protein>
    <submittedName>
        <fullName evidence="1">Uncharacterized protein</fullName>
    </submittedName>
</protein>
<dbReference type="EMBL" id="BMGT01000001">
    <property type="protein sequence ID" value="GGG62877.1"/>
    <property type="molecule type" value="Genomic_DNA"/>
</dbReference>
<name>A0A917LWT2_9BACT</name>
<dbReference type="Proteomes" id="UP000647241">
    <property type="component" value="Unassembled WGS sequence"/>
</dbReference>
<gene>
    <name evidence="1" type="ORF">GCM10011585_00370</name>
</gene>
<accession>A0A917LWT2</accession>
<keyword evidence="2" id="KW-1185">Reference proteome</keyword>
<reference evidence="1" key="2">
    <citation type="submission" date="2020-09" db="EMBL/GenBank/DDBJ databases">
        <authorList>
            <person name="Sun Q."/>
            <person name="Zhou Y."/>
        </authorList>
    </citation>
    <scope>NUCLEOTIDE SEQUENCE</scope>
    <source>
        <strain evidence="1">CGMCC 1.12997</strain>
    </source>
</reference>
<dbReference type="AlphaFoldDB" id="A0A917LWT2"/>
<evidence type="ECO:0000313" key="1">
    <source>
        <dbReference type="EMBL" id="GGG62877.1"/>
    </source>
</evidence>